<reference evidence="1 2" key="1">
    <citation type="submission" date="2020-09" db="EMBL/GenBank/DDBJ databases">
        <authorList>
            <person name="Jameson E."/>
        </authorList>
    </citation>
    <scope>NUCLEOTIDE SEQUENCE [LARGE SCALE GENOMIC DNA]</scope>
</reference>
<dbReference type="Proteomes" id="UP000596247">
    <property type="component" value="Chromosome"/>
</dbReference>
<dbReference type="EMBL" id="LR881104">
    <property type="protein sequence ID" value="CAD5236033.1"/>
    <property type="molecule type" value="Genomic_DNA"/>
</dbReference>
<protein>
    <submittedName>
        <fullName evidence="1">Uncharacterized protein</fullName>
    </submittedName>
</protein>
<keyword evidence="2" id="KW-1185">Reference proteome</keyword>
<organism evidence="1 2">
    <name type="scientific">Klebsiella phage vB_KvM-Eowyn</name>
    <dbReference type="NCBI Taxonomy" id="2762819"/>
    <lineage>
        <taxon>Viruses</taxon>
        <taxon>Duplodnaviria</taxon>
        <taxon>Heunggongvirae</taxon>
        <taxon>Uroviricota</taxon>
        <taxon>Caudoviricetes</taxon>
        <taxon>Chimalliviridae</taxon>
        <taxon>Eowynvirus</taxon>
        <taxon>Eowynvirus eowyn</taxon>
    </lineage>
</organism>
<evidence type="ECO:0000313" key="1">
    <source>
        <dbReference type="EMBL" id="CAD5236033.1"/>
    </source>
</evidence>
<sequence length="92" mass="10727">MIERIKTMLFGHKLVTYSPPKSIRIITLDGTDLVVALVRMRYVRSRRFGVYRNGDWWLQVHPMNIPGPKINYPGYWSTTQAASQYYSDYLAG</sequence>
<gene>
    <name evidence="1" type="ORF">LLCLJKAH_00044</name>
</gene>
<proteinExistence type="predicted"/>
<evidence type="ECO:0000313" key="2">
    <source>
        <dbReference type="Proteomes" id="UP000596247"/>
    </source>
</evidence>
<name>A0A7R8MK08_9CAUD</name>
<accession>A0A7R8MK08</accession>